<keyword evidence="2" id="KW-0812">Transmembrane</keyword>
<feature type="region of interest" description="Disordered" evidence="1">
    <location>
        <begin position="35"/>
        <end position="71"/>
    </location>
</feature>
<sequence>MDIEAKHQLWIEAEQHVRSLMGSIHAAIAYSESPDNGPAINLLDHDPPSEQGPSQHQCIQESSPSEEDTVRSSLMPVDDSNAVHSFSYYLPHFLHLLSSLSFLIHLVLFEGLIHICILNPSFLPSIYQL</sequence>
<reference evidence="4" key="1">
    <citation type="journal article" date="2017" name="Nat. Ecol. Evol.">
        <title>Genome expansion and lineage-specific genetic innovations in the forest pathogenic fungi Armillaria.</title>
        <authorList>
            <person name="Sipos G."/>
            <person name="Prasanna A.N."/>
            <person name="Walter M.C."/>
            <person name="O'Connor E."/>
            <person name="Balint B."/>
            <person name="Krizsan K."/>
            <person name="Kiss B."/>
            <person name="Hess J."/>
            <person name="Varga T."/>
            <person name="Slot J."/>
            <person name="Riley R."/>
            <person name="Boka B."/>
            <person name="Rigling D."/>
            <person name="Barry K."/>
            <person name="Lee J."/>
            <person name="Mihaltcheva S."/>
            <person name="LaButti K."/>
            <person name="Lipzen A."/>
            <person name="Waldron R."/>
            <person name="Moloney N.M."/>
            <person name="Sperisen C."/>
            <person name="Kredics L."/>
            <person name="Vagvoelgyi C."/>
            <person name="Patrignani A."/>
            <person name="Fitzpatrick D."/>
            <person name="Nagy I."/>
            <person name="Doyle S."/>
            <person name="Anderson J.B."/>
            <person name="Grigoriev I.V."/>
            <person name="Gueldener U."/>
            <person name="Muensterkoetter M."/>
            <person name="Nagy L.G."/>
        </authorList>
    </citation>
    <scope>NUCLEOTIDE SEQUENCE [LARGE SCALE GENOMIC DNA]</scope>
    <source>
        <strain evidence="4">C18/9</strain>
    </source>
</reference>
<organism evidence="3 4">
    <name type="scientific">Armillaria ostoyae</name>
    <name type="common">Armillaria root rot fungus</name>
    <dbReference type="NCBI Taxonomy" id="47428"/>
    <lineage>
        <taxon>Eukaryota</taxon>
        <taxon>Fungi</taxon>
        <taxon>Dikarya</taxon>
        <taxon>Basidiomycota</taxon>
        <taxon>Agaricomycotina</taxon>
        <taxon>Agaricomycetes</taxon>
        <taxon>Agaricomycetidae</taxon>
        <taxon>Agaricales</taxon>
        <taxon>Marasmiineae</taxon>
        <taxon>Physalacriaceae</taxon>
        <taxon>Armillaria</taxon>
    </lineage>
</organism>
<evidence type="ECO:0000256" key="2">
    <source>
        <dbReference type="SAM" id="Phobius"/>
    </source>
</evidence>
<name>A0A284RVI6_ARMOS</name>
<evidence type="ECO:0000313" key="3">
    <source>
        <dbReference type="EMBL" id="SJL12776.1"/>
    </source>
</evidence>
<proteinExistence type="predicted"/>
<feature type="compositionally biased region" description="Polar residues" evidence="1">
    <location>
        <begin position="51"/>
        <end position="63"/>
    </location>
</feature>
<gene>
    <name evidence="3" type="ORF">ARMOST_16207</name>
</gene>
<keyword evidence="4" id="KW-1185">Reference proteome</keyword>
<evidence type="ECO:0000313" key="4">
    <source>
        <dbReference type="Proteomes" id="UP000219338"/>
    </source>
</evidence>
<keyword evidence="2" id="KW-0472">Membrane</keyword>
<dbReference type="EMBL" id="FUEG01000018">
    <property type="protein sequence ID" value="SJL12776.1"/>
    <property type="molecule type" value="Genomic_DNA"/>
</dbReference>
<dbReference type="Proteomes" id="UP000219338">
    <property type="component" value="Unassembled WGS sequence"/>
</dbReference>
<dbReference type="AlphaFoldDB" id="A0A284RVI6"/>
<feature type="transmembrane region" description="Helical" evidence="2">
    <location>
        <begin position="93"/>
        <end position="118"/>
    </location>
</feature>
<evidence type="ECO:0000256" key="1">
    <source>
        <dbReference type="SAM" id="MobiDB-lite"/>
    </source>
</evidence>
<accession>A0A284RVI6</accession>
<protein>
    <submittedName>
        <fullName evidence="3">Uncharacterized protein</fullName>
    </submittedName>
</protein>
<keyword evidence="2" id="KW-1133">Transmembrane helix</keyword>